<evidence type="ECO:0000313" key="2">
    <source>
        <dbReference type="EMBL" id="QDV69486.1"/>
    </source>
</evidence>
<organism evidence="2 3">
    <name type="scientific">Rosistilla carotiformis</name>
    <dbReference type="NCBI Taxonomy" id="2528017"/>
    <lineage>
        <taxon>Bacteria</taxon>
        <taxon>Pseudomonadati</taxon>
        <taxon>Planctomycetota</taxon>
        <taxon>Planctomycetia</taxon>
        <taxon>Pirellulales</taxon>
        <taxon>Pirellulaceae</taxon>
        <taxon>Rosistilla</taxon>
    </lineage>
</organism>
<accession>A0A518JVD4</accession>
<evidence type="ECO:0000256" key="1">
    <source>
        <dbReference type="SAM" id="SignalP"/>
    </source>
</evidence>
<evidence type="ECO:0008006" key="4">
    <source>
        <dbReference type="Google" id="ProtNLM"/>
    </source>
</evidence>
<evidence type="ECO:0000313" key="3">
    <source>
        <dbReference type="Proteomes" id="UP000315082"/>
    </source>
</evidence>
<sequence precursor="true">MIFRRCALIALLVISGVTAQAETWTTLNGQQFDAVFRGMWGNAAIFERADGKRAAITLLNMQAESRIRLEKLNQEVEARRAQRVKALRQQATAAAVPDTTADVASGDAASLPAMVDYQPMSDAMDLKQTVTHLLNQSASGLIRAYWDALPASYQSDIDQLRSELTGKIPASTWDARIGLLNKLFLTLQQKEGLLMGSSMLASFPGPTKDSIRAGLSPLVDQMVAILERGQLSHASVASTEMASLLATVSPELSGPLRNLAEMSKALGGPVPNIDQMQIEQTDDEHGTVTDSAAGETSQWSRVETRWISDAISADWSSNLQATGGQIESFMGEGFDEKAMQLSTVLDGLMAAQDQQAFDAVIFQVVLQMGPMLKQFGVAPAMPGGF</sequence>
<dbReference type="KEGG" id="rcf:Poly24_32020"/>
<keyword evidence="1" id="KW-0732">Signal</keyword>
<feature type="chain" id="PRO_5022230713" description="SLA1 homology domain-containing protein" evidence="1">
    <location>
        <begin position="22"/>
        <end position="385"/>
    </location>
</feature>
<keyword evidence="3" id="KW-1185">Reference proteome</keyword>
<reference evidence="2 3" key="1">
    <citation type="submission" date="2019-02" db="EMBL/GenBank/DDBJ databases">
        <title>Deep-cultivation of Planctomycetes and their phenomic and genomic characterization uncovers novel biology.</title>
        <authorList>
            <person name="Wiegand S."/>
            <person name="Jogler M."/>
            <person name="Boedeker C."/>
            <person name="Pinto D."/>
            <person name="Vollmers J."/>
            <person name="Rivas-Marin E."/>
            <person name="Kohn T."/>
            <person name="Peeters S.H."/>
            <person name="Heuer A."/>
            <person name="Rast P."/>
            <person name="Oberbeckmann S."/>
            <person name="Bunk B."/>
            <person name="Jeske O."/>
            <person name="Meyerdierks A."/>
            <person name="Storesund J.E."/>
            <person name="Kallscheuer N."/>
            <person name="Luecker S."/>
            <person name="Lage O.M."/>
            <person name="Pohl T."/>
            <person name="Merkel B.J."/>
            <person name="Hornburger P."/>
            <person name="Mueller R.-W."/>
            <person name="Bruemmer F."/>
            <person name="Labrenz M."/>
            <person name="Spormann A.M."/>
            <person name="Op den Camp H."/>
            <person name="Overmann J."/>
            <person name="Amann R."/>
            <person name="Jetten M.S.M."/>
            <person name="Mascher T."/>
            <person name="Medema M.H."/>
            <person name="Devos D.P."/>
            <person name="Kaster A.-K."/>
            <person name="Ovreas L."/>
            <person name="Rohde M."/>
            <person name="Galperin M.Y."/>
            <person name="Jogler C."/>
        </authorList>
    </citation>
    <scope>NUCLEOTIDE SEQUENCE [LARGE SCALE GENOMIC DNA]</scope>
    <source>
        <strain evidence="2 3">Poly24</strain>
    </source>
</reference>
<gene>
    <name evidence="2" type="ORF">Poly24_32020</name>
</gene>
<dbReference type="Proteomes" id="UP000315082">
    <property type="component" value="Chromosome"/>
</dbReference>
<name>A0A518JVD4_9BACT</name>
<dbReference type="OrthoDB" id="280121at2"/>
<dbReference type="EMBL" id="CP036348">
    <property type="protein sequence ID" value="QDV69486.1"/>
    <property type="molecule type" value="Genomic_DNA"/>
</dbReference>
<proteinExistence type="predicted"/>
<dbReference type="AlphaFoldDB" id="A0A518JVD4"/>
<dbReference type="RefSeq" id="WP_145097051.1">
    <property type="nucleotide sequence ID" value="NZ_CP036348.1"/>
</dbReference>
<protein>
    <recommendedName>
        <fullName evidence="4">SLA1 homology domain-containing protein</fullName>
    </recommendedName>
</protein>
<feature type="signal peptide" evidence="1">
    <location>
        <begin position="1"/>
        <end position="21"/>
    </location>
</feature>